<name>A0AC34GVZ4_9BILA</name>
<organism evidence="1 2">
    <name type="scientific">Panagrolaimus sp. ES5</name>
    <dbReference type="NCBI Taxonomy" id="591445"/>
    <lineage>
        <taxon>Eukaryota</taxon>
        <taxon>Metazoa</taxon>
        <taxon>Ecdysozoa</taxon>
        <taxon>Nematoda</taxon>
        <taxon>Chromadorea</taxon>
        <taxon>Rhabditida</taxon>
        <taxon>Tylenchina</taxon>
        <taxon>Panagrolaimomorpha</taxon>
        <taxon>Panagrolaimoidea</taxon>
        <taxon>Panagrolaimidae</taxon>
        <taxon>Panagrolaimus</taxon>
    </lineage>
</organism>
<reference evidence="2" key="1">
    <citation type="submission" date="2022-11" db="UniProtKB">
        <authorList>
            <consortium name="WormBaseParasite"/>
        </authorList>
    </citation>
    <scope>IDENTIFICATION</scope>
</reference>
<sequence>MLFDPCIQLSDYHQRHQASLSASLPDYNELNISKLCSYFEGFDFFDLAYDNVDHIDRLITRGLKPKASENEVEEIFELIQNLGISALLKRNIEVYQACCNGLWKMGKKYSPLIMAADKKDLTNNFHLRLKLWTCLYRVCCYSSFDKLPCGVLDCKEKDFIDGIALIHFASLMNIAKYKHLTFIHHCEGLLEEFTKKINSAKDEITVNYFPAEFASISALIDEYSLPSKLGDDKFQLFLRLFVKSLNASEIDAKLISSFDSYWGKSKVPKIYSYYLMLLAIGAKLLSPRFVLEQVASLTGDDICPQECLFLRFYVLQRSSSSEFRQTFCKLKAQITVSSSNVLSFIKAFPLTAAAHSSETSLMFTLFPNINIRQLSAENLSTFIKEINRLPLIPSFIFEQFQKNMGFDMNFVVNFFAFQLSASLIPPMEKVFDSKFVTPGFIEKLVEATTLNGNVQNASQVFSRWIFEIIDNSFTHIRDCKSNACEQMCEILLCESFVKSSNAFNGTLNGLPLSFLLNGFITRYMIQDEFTDKDFQIKLLEKLKMLQFPKLLPNNSMFVVKFKKNLENKIEDLLF</sequence>
<dbReference type="Proteomes" id="UP000887579">
    <property type="component" value="Unplaced"/>
</dbReference>
<dbReference type="WBParaSite" id="ES5_v2.g8954.t1">
    <property type="protein sequence ID" value="ES5_v2.g8954.t1"/>
    <property type="gene ID" value="ES5_v2.g8954"/>
</dbReference>
<protein>
    <submittedName>
        <fullName evidence="2">Uncharacterized protein</fullName>
    </submittedName>
</protein>
<accession>A0AC34GVZ4</accession>
<evidence type="ECO:0000313" key="1">
    <source>
        <dbReference type="Proteomes" id="UP000887579"/>
    </source>
</evidence>
<evidence type="ECO:0000313" key="2">
    <source>
        <dbReference type="WBParaSite" id="ES5_v2.g8954.t1"/>
    </source>
</evidence>
<proteinExistence type="predicted"/>